<name>A0ABR1G4F6_AURAN</name>
<accession>A0ABR1G4F6</accession>
<dbReference type="GO" id="GO:0004519">
    <property type="term" value="F:endonuclease activity"/>
    <property type="evidence" value="ECO:0007669"/>
    <property type="project" value="UniProtKB-KW"/>
</dbReference>
<dbReference type="EMBL" id="JBBJCI010000120">
    <property type="protein sequence ID" value="KAK7248135.1"/>
    <property type="molecule type" value="Genomic_DNA"/>
</dbReference>
<keyword evidence="2" id="KW-0378">Hydrolase</keyword>
<comment type="caution">
    <text evidence="2">The sequence shown here is derived from an EMBL/GenBank/DDBJ whole genome shotgun (WGS) entry which is preliminary data.</text>
</comment>
<evidence type="ECO:0000256" key="1">
    <source>
        <dbReference type="SAM" id="MobiDB-lite"/>
    </source>
</evidence>
<dbReference type="InterPro" id="IPR029058">
    <property type="entry name" value="AB_hydrolase_fold"/>
</dbReference>
<evidence type="ECO:0000313" key="2">
    <source>
        <dbReference type="EMBL" id="KAK7248135.1"/>
    </source>
</evidence>
<evidence type="ECO:0000313" key="3">
    <source>
        <dbReference type="Proteomes" id="UP001363151"/>
    </source>
</evidence>
<proteinExistence type="predicted"/>
<dbReference type="Proteomes" id="UP001363151">
    <property type="component" value="Unassembled WGS sequence"/>
</dbReference>
<keyword evidence="2" id="KW-0540">Nuclease</keyword>
<reference evidence="2 3" key="1">
    <citation type="submission" date="2024-03" db="EMBL/GenBank/DDBJ databases">
        <title>Aureococcus anophagefferens CCMP1851 and Kratosvirus quantuckense: Draft genome of a second virus-susceptible host strain in the model system.</title>
        <authorList>
            <person name="Chase E."/>
            <person name="Truchon A.R."/>
            <person name="Schepens W."/>
            <person name="Wilhelm S.W."/>
        </authorList>
    </citation>
    <scope>NUCLEOTIDE SEQUENCE [LARGE SCALE GENOMIC DNA]</scope>
    <source>
        <strain evidence="2 3">CCMP1851</strain>
    </source>
</reference>
<sequence length="241" mass="25483">MPADTTVQVLALETLENGTERARVSGAGTEGLSLKFLSALARTPGPLTLTRETTARGVSYLRASSTALDKNAPLAVVVHGTGYNAGVWIPALEEWHDLATERGAGFEVAALEWTGHGRSRRCRERARASARPRDAALSAGPPRGSASDEIECEVHVAAGGASTMSTTFGPPSNARHVATMKKIAEAVARGLEPPLPDVSGKYDGRLLVLDDANHNIIQEDAEWTATFVDASLARMSENLDS</sequence>
<organism evidence="2 3">
    <name type="scientific">Aureococcus anophagefferens</name>
    <name type="common">Harmful bloom alga</name>
    <dbReference type="NCBI Taxonomy" id="44056"/>
    <lineage>
        <taxon>Eukaryota</taxon>
        <taxon>Sar</taxon>
        <taxon>Stramenopiles</taxon>
        <taxon>Ochrophyta</taxon>
        <taxon>Pelagophyceae</taxon>
        <taxon>Pelagomonadales</taxon>
        <taxon>Pelagomonadaceae</taxon>
        <taxon>Aureococcus</taxon>
    </lineage>
</organism>
<gene>
    <name evidence="2" type="ORF">SO694_0008012</name>
</gene>
<feature type="region of interest" description="Disordered" evidence="1">
    <location>
        <begin position="125"/>
        <end position="147"/>
    </location>
</feature>
<protein>
    <submittedName>
        <fullName evidence="2">Pre-mRNA 3'-end-processing endonuclease</fullName>
    </submittedName>
</protein>
<dbReference type="Gene3D" id="3.40.50.1820">
    <property type="entry name" value="alpha/beta hydrolase"/>
    <property type="match status" value="1"/>
</dbReference>
<dbReference type="SUPFAM" id="SSF53474">
    <property type="entry name" value="alpha/beta-Hydrolases"/>
    <property type="match status" value="1"/>
</dbReference>
<keyword evidence="3" id="KW-1185">Reference proteome</keyword>
<keyword evidence="2" id="KW-0255">Endonuclease</keyword>
<feature type="compositionally biased region" description="Basic and acidic residues" evidence="1">
    <location>
        <begin position="125"/>
        <end position="134"/>
    </location>
</feature>